<accession>A0A1E3NY67</accession>
<dbReference type="PROSITE" id="PS51194">
    <property type="entry name" value="HELICASE_CTER"/>
    <property type="match status" value="1"/>
</dbReference>
<feature type="domain" description="Helicase ATP-binding" evidence="8">
    <location>
        <begin position="138"/>
        <end position="324"/>
    </location>
</feature>
<evidence type="ECO:0000313" key="11">
    <source>
        <dbReference type="Proteomes" id="UP000094112"/>
    </source>
</evidence>
<dbReference type="InterPro" id="IPR001650">
    <property type="entry name" value="Helicase_C-like"/>
</dbReference>
<dbReference type="Gene3D" id="3.40.50.300">
    <property type="entry name" value="P-loop containing nucleotide triphosphate hydrolases"/>
    <property type="match status" value="2"/>
</dbReference>
<dbReference type="GO" id="GO:1990400">
    <property type="term" value="F:mitochondrial ribosomal large subunit rRNA binding"/>
    <property type="evidence" value="ECO:0007669"/>
    <property type="project" value="EnsemblFungi"/>
</dbReference>
<dbReference type="Pfam" id="PF00271">
    <property type="entry name" value="Helicase_C"/>
    <property type="match status" value="1"/>
</dbReference>
<keyword evidence="4" id="KW-0347">Helicase</keyword>
<dbReference type="InterPro" id="IPR027417">
    <property type="entry name" value="P-loop_NTPase"/>
</dbReference>
<evidence type="ECO:0000259" key="8">
    <source>
        <dbReference type="PROSITE" id="PS51192"/>
    </source>
</evidence>
<sequence>MSTRKRKPQTRNSFERKKTLQVPVRFERERKSSRPQSSPRTNNRRSDESQSPKLGYGRFSGLKEIKTEDTRNAENLVSKIETFDALKLLPEVRAAVLENIRKKTILNKSLTPNQEEEQLVNIKPTPIQVAAIKVISQYLEKPALSTFAIAAETGSGKTWAYMAPLIDGLKREELDESWARTADKAIIRAVIVVPTHELIDQVYEQTIDALDALNLKCFKWTSATKYEDFVDALKNRIDVLIATPGKLNRIESIRMIKRPQYVFSRTRYMVIDEADTLMDASWIDDTCDAIKRLPSVQNLVFCTATIPKEFNNTMDKLFPTAIKITTPSLHRLPKTIKFSLIDASVQPYQGSKIKALAQALYAIHRDGSEEGYEKRCIVFVNERKDIEKIAMSLRDTYNHDVTTLTGEDSPEDRQSKVAVFINPPRRLEDIPVETEDDSQNVALPDSNIILKKGTGAKKREGSLKVLVTSDLLARGLNFSAVRNVILYDVPNTSADLLHRAGRTGRMNQAGRVFLIIDRKSEPWVKRLPSIVRAHGLIT</sequence>
<keyword evidence="2" id="KW-0547">Nucleotide-binding</keyword>
<evidence type="ECO:0000256" key="1">
    <source>
        <dbReference type="ARBA" id="ARBA00012552"/>
    </source>
</evidence>
<dbReference type="STRING" id="683960.A0A1E3NY67"/>
<dbReference type="AlphaFoldDB" id="A0A1E3NY67"/>
<dbReference type="PANTHER" id="PTHR47960">
    <property type="entry name" value="DEAD-BOX ATP-DEPENDENT RNA HELICASE 50"/>
    <property type="match status" value="1"/>
</dbReference>
<evidence type="ECO:0000256" key="6">
    <source>
        <dbReference type="ARBA" id="ARBA00047984"/>
    </source>
</evidence>
<dbReference type="GO" id="GO:0005524">
    <property type="term" value="F:ATP binding"/>
    <property type="evidence" value="ECO:0007669"/>
    <property type="project" value="UniProtKB-KW"/>
</dbReference>
<dbReference type="InterPro" id="IPR014001">
    <property type="entry name" value="Helicase_ATP-bd"/>
</dbReference>
<dbReference type="CDD" id="cd18787">
    <property type="entry name" value="SF2_C_DEAD"/>
    <property type="match status" value="1"/>
</dbReference>
<dbReference type="InterPro" id="IPR011545">
    <property type="entry name" value="DEAD/DEAH_box_helicase_dom"/>
</dbReference>
<proteinExistence type="predicted"/>
<evidence type="ECO:0000256" key="2">
    <source>
        <dbReference type="ARBA" id="ARBA00022741"/>
    </source>
</evidence>
<dbReference type="Pfam" id="PF00270">
    <property type="entry name" value="DEAD"/>
    <property type="match status" value="1"/>
</dbReference>
<dbReference type="GO" id="GO:0016787">
    <property type="term" value="F:hydrolase activity"/>
    <property type="evidence" value="ECO:0007669"/>
    <property type="project" value="UniProtKB-KW"/>
</dbReference>
<reference evidence="10 11" key="1">
    <citation type="journal article" date="2016" name="Proc. Natl. Acad. Sci. U.S.A.">
        <title>Comparative genomics of biotechnologically important yeasts.</title>
        <authorList>
            <person name="Riley R."/>
            <person name="Haridas S."/>
            <person name="Wolfe K.H."/>
            <person name="Lopes M.R."/>
            <person name="Hittinger C.T."/>
            <person name="Goeker M."/>
            <person name="Salamov A.A."/>
            <person name="Wisecaver J.H."/>
            <person name="Long T.M."/>
            <person name="Calvey C.H."/>
            <person name="Aerts A.L."/>
            <person name="Barry K.W."/>
            <person name="Choi C."/>
            <person name="Clum A."/>
            <person name="Coughlan A.Y."/>
            <person name="Deshpande S."/>
            <person name="Douglass A.P."/>
            <person name="Hanson S.J."/>
            <person name="Klenk H.-P."/>
            <person name="LaButti K.M."/>
            <person name="Lapidus A."/>
            <person name="Lindquist E.A."/>
            <person name="Lipzen A.M."/>
            <person name="Meier-Kolthoff J.P."/>
            <person name="Ohm R.A."/>
            <person name="Otillar R.P."/>
            <person name="Pangilinan J.L."/>
            <person name="Peng Y."/>
            <person name="Rokas A."/>
            <person name="Rosa C.A."/>
            <person name="Scheuner C."/>
            <person name="Sibirny A.A."/>
            <person name="Slot J.C."/>
            <person name="Stielow J.B."/>
            <person name="Sun H."/>
            <person name="Kurtzman C.P."/>
            <person name="Blackwell M."/>
            <person name="Grigoriev I.V."/>
            <person name="Jeffries T.W."/>
        </authorList>
    </citation>
    <scope>NUCLEOTIDE SEQUENCE [LARGE SCALE GENOMIC DNA]</scope>
    <source>
        <strain evidence="11">ATCC 58044 / CBS 1984 / NCYC 433 / NRRL Y-366-8</strain>
    </source>
</reference>
<name>A0A1E3NY67_WICAA</name>
<evidence type="ECO:0000259" key="9">
    <source>
        <dbReference type="PROSITE" id="PS51194"/>
    </source>
</evidence>
<dbReference type="SUPFAM" id="SSF52540">
    <property type="entry name" value="P-loop containing nucleoside triphosphate hydrolases"/>
    <property type="match status" value="1"/>
</dbReference>
<evidence type="ECO:0000256" key="4">
    <source>
        <dbReference type="ARBA" id="ARBA00022806"/>
    </source>
</evidence>
<dbReference type="Proteomes" id="UP000094112">
    <property type="component" value="Unassembled WGS sequence"/>
</dbReference>
<evidence type="ECO:0000256" key="3">
    <source>
        <dbReference type="ARBA" id="ARBA00022801"/>
    </source>
</evidence>
<organism evidence="10 11">
    <name type="scientific">Wickerhamomyces anomalus (strain ATCC 58044 / CBS 1984 / NCYC 433 / NRRL Y-366-8)</name>
    <name type="common">Yeast</name>
    <name type="synonym">Hansenula anomala</name>
    <dbReference type="NCBI Taxonomy" id="683960"/>
    <lineage>
        <taxon>Eukaryota</taxon>
        <taxon>Fungi</taxon>
        <taxon>Dikarya</taxon>
        <taxon>Ascomycota</taxon>
        <taxon>Saccharomycotina</taxon>
        <taxon>Saccharomycetes</taxon>
        <taxon>Phaffomycetales</taxon>
        <taxon>Wickerhamomycetaceae</taxon>
        <taxon>Wickerhamomyces</taxon>
    </lineage>
</organism>
<keyword evidence="11" id="KW-1185">Reference proteome</keyword>
<dbReference type="GeneID" id="30197565"/>
<dbReference type="RefSeq" id="XP_019037250.1">
    <property type="nucleotide sequence ID" value="XM_019180319.1"/>
</dbReference>
<dbReference type="EMBL" id="KV454212">
    <property type="protein sequence ID" value="ODQ58043.1"/>
    <property type="molecule type" value="Genomic_DNA"/>
</dbReference>
<dbReference type="GO" id="GO:0005759">
    <property type="term" value="C:mitochondrial matrix"/>
    <property type="evidence" value="ECO:0007669"/>
    <property type="project" value="EnsemblFungi"/>
</dbReference>
<feature type="domain" description="Helicase C-terminal" evidence="9">
    <location>
        <begin position="355"/>
        <end position="538"/>
    </location>
</feature>
<gene>
    <name evidence="10" type="ORF">WICANDRAFT_101382</name>
</gene>
<keyword evidence="3" id="KW-0378">Hydrolase</keyword>
<protein>
    <recommendedName>
        <fullName evidence="1">RNA helicase</fullName>
        <ecNumber evidence="1">3.6.4.13</ecNumber>
    </recommendedName>
</protein>
<evidence type="ECO:0000313" key="10">
    <source>
        <dbReference type="EMBL" id="ODQ58043.1"/>
    </source>
</evidence>
<dbReference type="EC" id="3.6.4.13" evidence="1"/>
<feature type="region of interest" description="Disordered" evidence="7">
    <location>
        <begin position="1"/>
        <end position="62"/>
    </location>
</feature>
<comment type="catalytic activity">
    <reaction evidence="6">
        <text>ATP + H2O = ADP + phosphate + H(+)</text>
        <dbReference type="Rhea" id="RHEA:13065"/>
        <dbReference type="ChEBI" id="CHEBI:15377"/>
        <dbReference type="ChEBI" id="CHEBI:15378"/>
        <dbReference type="ChEBI" id="CHEBI:30616"/>
        <dbReference type="ChEBI" id="CHEBI:43474"/>
        <dbReference type="ChEBI" id="CHEBI:456216"/>
        <dbReference type="EC" id="3.6.4.13"/>
    </reaction>
</comment>
<dbReference type="GO" id="GO:0016070">
    <property type="term" value="P:RNA metabolic process"/>
    <property type="evidence" value="ECO:0007669"/>
    <property type="project" value="EnsemblFungi"/>
</dbReference>
<dbReference type="PROSITE" id="PS51192">
    <property type="entry name" value="HELICASE_ATP_BIND_1"/>
    <property type="match status" value="1"/>
</dbReference>
<keyword evidence="5" id="KW-0067">ATP-binding</keyword>
<dbReference type="OrthoDB" id="10256233at2759"/>
<dbReference type="SMART" id="SM00490">
    <property type="entry name" value="HELICc"/>
    <property type="match status" value="1"/>
</dbReference>
<dbReference type="SMART" id="SM00487">
    <property type="entry name" value="DEXDc"/>
    <property type="match status" value="1"/>
</dbReference>
<dbReference type="GO" id="GO:0003724">
    <property type="term" value="F:RNA helicase activity"/>
    <property type="evidence" value="ECO:0007669"/>
    <property type="project" value="UniProtKB-EC"/>
</dbReference>
<evidence type="ECO:0000256" key="7">
    <source>
        <dbReference type="SAM" id="MobiDB-lite"/>
    </source>
</evidence>
<dbReference type="GO" id="GO:1902775">
    <property type="term" value="P:mitochondrial large ribosomal subunit assembly"/>
    <property type="evidence" value="ECO:0007669"/>
    <property type="project" value="EnsemblFungi"/>
</dbReference>
<evidence type="ECO:0000256" key="5">
    <source>
        <dbReference type="ARBA" id="ARBA00022840"/>
    </source>
</evidence>